<sequence length="239" mass="24955">MIVCLDSGNTRIKWGVHDGASWLAQGAVAHAEIEQLTTLASTWPRPERVMLANVAGPAAGGRIRQQLAAWQPVFHDVQSSARAGGVTNLYRHPERLGVDRWCALIGARALQAGPTVVVMAGTATTIDTLDVAGNFVGGDIVPGIGLMLRSLAQGTAGLPFADGHYAPQPRCTDDAIVSGVLEAQAGAIERVVARLDGASCLLSGGYAEQIAAVLHIPHRLVANLPLDGLRRLAGEMPLA</sequence>
<dbReference type="Pfam" id="PF03309">
    <property type="entry name" value="Pan_kinase"/>
    <property type="match status" value="1"/>
</dbReference>
<evidence type="ECO:0000256" key="4">
    <source>
        <dbReference type="ARBA" id="ARBA00005225"/>
    </source>
</evidence>
<evidence type="ECO:0000256" key="7">
    <source>
        <dbReference type="ARBA" id="ARBA00022490"/>
    </source>
</evidence>
<evidence type="ECO:0000256" key="16">
    <source>
        <dbReference type="HAMAP-Rule" id="MF_01274"/>
    </source>
</evidence>
<comment type="similarity">
    <text evidence="14 16">Belongs to the type III pantothenate kinase family.</text>
</comment>
<feature type="binding site" evidence="16">
    <location>
        <position position="172"/>
    </location>
    <ligand>
        <name>substrate</name>
    </ligand>
</feature>
<evidence type="ECO:0000256" key="13">
    <source>
        <dbReference type="ARBA" id="ARBA00022993"/>
    </source>
</evidence>
<dbReference type="PANTHER" id="PTHR34265">
    <property type="entry name" value="TYPE III PANTOTHENATE KINASE"/>
    <property type="match status" value="1"/>
</dbReference>
<gene>
    <name evidence="16" type="primary">coaX</name>
    <name evidence="17" type="ORF">LZ012_00265</name>
</gene>
<reference evidence="17" key="1">
    <citation type="submission" date="2022-01" db="EMBL/GenBank/DDBJ databases">
        <authorList>
            <person name="Jo J.-H."/>
            <person name="Im W.-T."/>
        </authorList>
    </citation>
    <scope>NUCLEOTIDE SEQUENCE</scope>
    <source>
        <strain evidence="17">XY25</strain>
    </source>
</reference>
<evidence type="ECO:0000256" key="8">
    <source>
        <dbReference type="ARBA" id="ARBA00022679"/>
    </source>
</evidence>
<dbReference type="Gene3D" id="3.30.420.40">
    <property type="match status" value="2"/>
</dbReference>
<dbReference type="NCBIfam" id="TIGR00671">
    <property type="entry name" value="baf"/>
    <property type="match status" value="1"/>
</dbReference>
<feature type="binding site" evidence="16">
    <location>
        <begin position="97"/>
        <end position="100"/>
    </location>
    <ligand>
        <name>substrate</name>
    </ligand>
</feature>
<comment type="function">
    <text evidence="16">Catalyzes the phosphorylation of pantothenate (Pan), the first step in CoA biosynthesis.</text>
</comment>
<evidence type="ECO:0000256" key="10">
    <source>
        <dbReference type="ARBA" id="ARBA00022777"/>
    </source>
</evidence>
<keyword evidence="12 16" id="KW-0630">Potassium</keyword>
<dbReference type="InterPro" id="IPR043129">
    <property type="entry name" value="ATPase_NBD"/>
</dbReference>
<comment type="cofactor">
    <cofactor evidence="2">
        <name>K(+)</name>
        <dbReference type="ChEBI" id="CHEBI:29103"/>
    </cofactor>
</comment>
<feature type="binding site" evidence="16">
    <location>
        <begin position="6"/>
        <end position="13"/>
    </location>
    <ligand>
        <name>ATP</name>
        <dbReference type="ChEBI" id="CHEBI:30616"/>
    </ligand>
</feature>
<dbReference type="PANTHER" id="PTHR34265:SF1">
    <property type="entry name" value="TYPE III PANTOTHENATE KINASE"/>
    <property type="match status" value="1"/>
</dbReference>
<organism evidence="17 18">
    <name type="scientific">Dechloromonas hankyongensis</name>
    <dbReference type="NCBI Taxonomy" id="2908002"/>
    <lineage>
        <taxon>Bacteria</taxon>
        <taxon>Pseudomonadati</taxon>
        <taxon>Pseudomonadota</taxon>
        <taxon>Betaproteobacteria</taxon>
        <taxon>Rhodocyclales</taxon>
        <taxon>Azonexaceae</taxon>
        <taxon>Dechloromonas</taxon>
    </lineage>
</organism>
<evidence type="ECO:0000256" key="6">
    <source>
        <dbReference type="ARBA" id="ARBA00012102"/>
    </source>
</evidence>
<evidence type="ECO:0000256" key="12">
    <source>
        <dbReference type="ARBA" id="ARBA00022958"/>
    </source>
</evidence>
<keyword evidence="7 16" id="KW-0963">Cytoplasm</keyword>
<keyword evidence="11 16" id="KW-0067">ATP-binding</keyword>
<protein>
    <recommendedName>
        <fullName evidence="15 16">Type III pantothenate kinase</fullName>
        <ecNumber evidence="6 16">2.7.1.33</ecNumber>
    </recommendedName>
    <alternativeName>
        <fullName evidence="16">PanK-III</fullName>
    </alternativeName>
    <alternativeName>
        <fullName evidence="16">Pantothenic acid kinase</fullName>
    </alternativeName>
</protein>
<comment type="catalytic activity">
    <reaction evidence="1 16">
        <text>(R)-pantothenate + ATP = (R)-4'-phosphopantothenate + ADP + H(+)</text>
        <dbReference type="Rhea" id="RHEA:16373"/>
        <dbReference type="ChEBI" id="CHEBI:10986"/>
        <dbReference type="ChEBI" id="CHEBI:15378"/>
        <dbReference type="ChEBI" id="CHEBI:29032"/>
        <dbReference type="ChEBI" id="CHEBI:30616"/>
        <dbReference type="ChEBI" id="CHEBI:456216"/>
        <dbReference type="EC" id="2.7.1.33"/>
    </reaction>
</comment>
<evidence type="ECO:0000256" key="2">
    <source>
        <dbReference type="ARBA" id="ARBA00001958"/>
    </source>
</evidence>
<dbReference type="GO" id="GO:0004594">
    <property type="term" value="F:pantothenate kinase activity"/>
    <property type="evidence" value="ECO:0007669"/>
    <property type="project" value="UniProtKB-EC"/>
</dbReference>
<dbReference type="RefSeq" id="WP_275706330.1">
    <property type="nucleotide sequence ID" value="NZ_JAKLTN010000001.1"/>
</dbReference>
<dbReference type="SUPFAM" id="SSF53067">
    <property type="entry name" value="Actin-like ATPase domain"/>
    <property type="match status" value="2"/>
</dbReference>
<proteinExistence type="inferred from homology"/>
<evidence type="ECO:0000256" key="14">
    <source>
        <dbReference type="ARBA" id="ARBA00038036"/>
    </source>
</evidence>
<comment type="cofactor">
    <cofactor evidence="16">
        <name>NH4(+)</name>
        <dbReference type="ChEBI" id="CHEBI:28938"/>
    </cofactor>
    <cofactor evidence="16">
        <name>K(+)</name>
        <dbReference type="ChEBI" id="CHEBI:29103"/>
    </cofactor>
    <text evidence="16">A monovalent cation. Ammonium or potassium.</text>
</comment>
<dbReference type="EC" id="2.7.1.33" evidence="6 16"/>
<dbReference type="CDD" id="cd24015">
    <property type="entry name" value="ASKHA_NBD_PanK-III"/>
    <property type="match status" value="1"/>
</dbReference>
<comment type="caution">
    <text evidence="16">Lacks conserved residue(s) required for the propagation of feature annotation.</text>
</comment>
<comment type="subunit">
    <text evidence="5 16">Homodimer.</text>
</comment>
<keyword evidence="9 16" id="KW-0547">Nucleotide-binding</keyword>
<dbReference type="InterPro" id="IPR004619">
    <property type="entry name" value="Type_III_PanK"/>
</dbReference>
<evidence type="ECO:0000313" key="17">
    <source>
        <dbReference type="EMBL" id="MCG2575421.1"/>
    </source>
</evidence>
<accession>A0ABS9JWY8</accession>
<comment type="pathway">
    <text evidence="4 16">Cofactor biosynthesis; coenzyme A biosynthesis; CoA from (R)-pantothenate: step 1/5.</text>
</comment>
<evidence type="ECO:0000256" key="11">
    <source>
        <dbReference type="ARBA" id="ARBA00022840"/>
    </source>
</evidence>
<keyword evidence="10 16" id="KW-0418">Kinase</keyword>
<keyword evidence="13 16" id="KW-0173">Coenzyme A biosynthesis</keyword>
<evidence type="ECO:0000256" key="9">
    <source>
        <dbReference type="ARBA" id="ARBA00022741"/>
    </source>
</evidence>
<feature type="active site" description="Proton acceptor" evidence="16">
    <location>
        <position position="99"/>
    </location>
</feature>
<evidence type="ECO:0000256" key="3">
    <source>
        <dbReference type="ARBA" id="ARBA00004496"/>
    </source>
</evidence>
<keyword evidence="8 16" id="KW-0808">Transferase</keyword>
<comment type="subcellular location">
    <subcellularLocation>
        <location evidence="3 16">Cytoplasm</location>
    </subcellularLocation>
</comment>
<evidence type="ECO:0000313" key="18">
    <source>
        <dbReference type="Proteomes" id="UP001165384"/>
    </source>
</evidence>
<feature type="binding site" evidence="16">
    <location>
        <position position="90"/>
    </location>
    <ligand>
        <name>substrate</name>
    </ligand>
</feature>
<dbReference type="EMBL" id="JAKLTN010000001">
    <property type="protein sequence ID" value="MCG2575421.1"/>
    <property type="molecule type" value="Genomic_DNA"/>
</dbReference>
<evidence type="ECO:0000256" key="15">
    <source>
        <dbReference type="ARBA" id="ARBA00040883"/>
    </source>
</evidence>
<evidence type="ECO:0000256" key="1">
    <source>
        <dbReference type="ARBA" id="ARBA00001206"/>
    </source>
</evidence>
<dbReference type="Proteomes" id="UP001165384">
    <property type="component" value="Unassembled WGS sequence"/>
</dbReference>
<keyword evidence="18" id="KW-1185">Reference proteome</keyword>
<feature type="binding site" evidence="16">
    <location>
        <position position="122"/>
    </location>
    <ligand>
        <name>ATP</name>
        <dbReference type="ChEBI" id="CHEBI:30616"/>
    </ligand>
</feature>
<evidence type="ECO:0000256" key="5">
    <source>
        <dbReference type="ARBA" id="ARBA00011738"/>
    </source>
</evidence>
<comment type="caution">
    <text evidence="17">The sequence shown here is derived from an EMBL/GenBank/DDBJ whole genome shotgun (WGS) entry which is preliminary data.</text>
</comment>
<dbReference type="HAMAP" id="MF_01274">
    <property type="entry name" value="Pantothen_kinase_3"/>
    <property type="match status" value="1"/>
</dbReference>
<name>A0ABS9JWY8_9RHOO</name>